<accession>A0A4Y2ABY0</accession>
<comment type="caution">
    <text evidence="1">The sequence shown here is derived from an EMBL/GenBank/DDBJ whole genome shotgun (WGS) entry which is preliminary data.</text>
</comment>
<keyword evidence="2" id="KW-1185">Reference proteome</keyword>
<name>A0A4Y2ABY0_ARAVE</name>
<proteinExistence type="predicted"/>
<evidence type="ECO:0000313" key="1">
    <source>
        <dbReference type="EMBL" id="GBL77107.1"/>
    </source>
</evidence>
<dbReference type="Proteomes" id="UP000499080">
    <property type="component" value="Unassembled WGS sequence"/>
</dbReference>
<gene>
    <name evidence="1" type="ORF">AVEN_12749_1</name>
</gene>
<organism evidence="1 2">
    <name type="scientific">Araneus ventricosus</name>
    <name type="common">Orbweaver spider</name>
    <name type="synonym">Epeira ventricosa</name>
    <dbReference type="NCBI Taxonomy" id="182803"/>
    <lineage>
        <taxon>Eukaryota</taxon>
        <taxon>Metazoa</taxon>
        <taxon>Ecdysozoa</taxon>
        <taxon>Arthropoda</taxon>
        <taxon>Chelicerata</taxon>
        <taxon>Arachnida</taxon>
        <taxon>Araneae</taxon>
        <taxon>Araneomorphae</taxon>
        <taxon>Entelegynae</taxon>
        <taxon>Araneoidea</taxon>
        <taxon>Araneidae</taxon>
        <taxon>Araneus</taxon>
    </lineage>
</organism>
<dbReference type="EMBL" id="BGPR01000011">
    <property type="protein sequence ID" value="GBL77107.1"/>
    <property type="molecule type" value="Genomic_DNA"/>
</dbReference>
<reference evidence="1 2" key="1">
    <citation type="journal article" date="2019" name="Sci. Rep.">
        <title>Orb-weaving spider Araneus ventricosus genome elucidates the spidroin gene catalogue.</title>
        <authorList>
            <person name="Kono N."/>
            <person name="Nakamura H."/>
            <person name="Ohtoshi R."/>
            <person name="Moran D.A.P."/>
            <person name="Shinohara A."/>
            <person name="Yoshida Y."/>
            <person name="Fujiwara M."/>
            <person name="Mori M."/>
            <person name="Tomita M."/>
            <person name="Arakawa K."/>
        </authorList>
    </citation>
    <scope>NUCLEOTIDE SEQUENCE [LARGE SCALE GENOMIC DNA]</scope>
</reference>
<evidence type="ECO:0000313" key="2">
    <source>
        <dbReference type="Proteomes" id="UP000499080"/>
    </source>
</evidence>
<sequence>MQIVQKLPQRVAFAVEMLSCIENEYDFLNLINCSDGATLQVSNKVNISTTAEFGAQKRLTNTYVVIDCLFHDVSGFIGHNGATTSTTILSLPGPSKPVADEQMEEVRAVLENDSSTSTSFIEEFPKTIAF</sequence>
<dbReference type="AlphaFoldDB" id="A0A4Y2ABY0"/>
<protein>
    <submittedName>
        <fullName evidence="1">Uncharacterized protein</fullName>
    </submittedName>
</protein>